<accession>A0A7I9Y0I6</accession>
<evidence type="ECO:0000313" key="3">
    <source>
        <dbReference type="EMBL" id="GFG75549.1"/>
    </source>
</evidence>
<feature type="domain" description="PPE family C-terminal" evidence="2">
    <location>
        <begin position="208"/>
        <end position="292"/>
    </location>
</feature>
<protein>
    <submittedName>
        <fullName evidence="3">PE family protein</fullName>
    </submittedName>
</protein>
<evidence type="ECO:0000259" key="1">
    <source>
        <dbReference type="Pfam" id="PF00934"/>
    </source>
</evidence>
<dbReference type="InterPro" id="IPR038332">
    <property type="entry name" value="PPE_sf"/>
</dbReference>
<name>A0A7I9Y0I6_9MYCO</name>
<dbReference type="EMBL" id="BLKW01000004">
    <property type="protein sequence ID" value="GFG75549.1"/>
    <property type="molecule type" value="Genomic_DNA"/>
</dbReference>
<dbReference type="Pfam" id="PF12484">
    <property type="entry name" value="PPE-SVP"/>
    <property type="match status" value="1"/>
</dbReference>
<evidence type="ECO:0000313" key="4">
    <source>
        <dbReference type="Proteomes" id="UP000465361"/>
    </source>
</evidence>
<gene>
    <name evidence="3" type="primary">PE8_2</name>
    <name evidence="3" type="ORF">MBOT_29140</name>
</gene>
<dbReference type="RefSeq" id="WP_163758345.1">
    <property type="nucleotide sequence ID" value="NZ_BLKW01000004.1"/>
</dbReference>
<dbReference type="InterPro" id="IPR022171">
    <property type="entry name" value="PPE_C"/>
</dbReference>
<dbReference type="Pfam" id="PF00934">
    <property type="entry name" value="PE"/>
    <property type="match status" value="1"/>
</dbReference>
<reference evidence="3 4" key="1">
    <citation type="journal article" date="2019" name="Emerg. Microbes Infect.">
        <title>Comprehensive subspecies identification of 175 nontuberculous mycobacteria species based on 7547 genomic profiles.</title>
        <authorList>
            <person name="Matsumoto Y."/>
            <person name="Kinjo T."/>
            <person name="Motooka D."/>
            <person name="Nabeya D."/>
            <person name="Jung N."/>
            <person name="Uechi K."/>
            <person name="Horii T."/>
            <person name="Iida T."/>
            <person name="Fujita J."/>
            <person name="Nakamura S."/>
        </authorList>
    </citation>
    <scope>NUCLEOTIDE SEQUENCE [LARGE SCALE GENOMIC DNA]</scope>
    <source>
        <strain evidence="3 4">JCM 17322</strain>
    </source>
</reference>
<keyword evidence="4" id="KW-1185">Reference proteome</keyword>
<dbReference type="Gene3D" id="1.10.287.850">
    <property type="entry name" value="HP0062-like domain"/>
    <property type="match status" value="1"/>
</dbReference>
<sequence>MSFVTVLSEEIVAAADKLAGIGSAVTAQNAAAAASTTNVLPAAADQVSVRQAGLFSVYGQLYQHISAQATAIHQAFVNTLAASAGSYGTTEIANMATVNTSGSGISGLLGALFGGAGSSSSSSSLAGVLGNTGIAGLSGNPASMLNVGAGNWASAMSDVIGLAGGGLIDAPEEAIAQVSGPAGLDAALLTGSMTPAGSAGLGAAPVLARVGQGCVVGGLSVPPSWATDWATDVDPAGGTGASMTLANWTTTAPAPAATPAIPAGIPTAAAAGKAGSFGAPRYGVKPIVMPKPAVV</sequence>
<organism evidence="3 4">
    <name type="scientific">Mycobacterium botniense</name>
    <dbReference type="NCBI Taxonomy" id="84962"/>
    <lineage>
        <taxon>Bacteria</taxon>
        <taxon>Bacillati</taxon>
        <taxon>Actinomycetota</taxon>
        <taxon>Actinomycetes</taxon>
        <taxon>Mycobacteriales</taxon>
        <taxon>Mycobacteriaceae</taxon>
        <taxon>Mycobacterium</taxon>
    </lineage>
</organism>
<dbReference type="AlphaFoldDB" id="A0A7I9Y0I6"/>
<feature type="domain" description="PE" evidence="1">
    <location>
        <begin position="4"/>
        <end position="94"/>
    </location>
</feature>
<evidence type="ECO:0000259" key="2">
    <source>
        <dbReference type="Pfam" id="PF12484"/>
    </source>
</evidence>
<dbReference type="SUPFAM" id="SSF140459">
    <property type="entry name" value="PE/PPE dimer-like"/>
    <property type="match status" value="1"/>
</dbReference>
<dbReference type="Proteomes" id="UP000465361">
    <property type="component" value="Unassembled WGS sequence"/>
</dbReference>
<dbReference type="InterPro" id="IPR000084">
    <property type="entry name" value="PE-PGRS_N"/>
</dbReference>
<proteinExistence type="predicted"/>
<comment type="caution">
    <text evidence="3">The sequence shown here is derived from an EMBL/GenBank/DDBJ whole genome shotgun (WGS) entry which is preliminary data.</text>
</comment>